<organism evidence="2 3">
    <name type="scientific">Lactuca sativa</name>
    <name type="common">Garden lettuce</name>
    <dbReference type="NCBI Taxonomy" id="4236"/>
    <lineage>
        <taxon>Eukaryota</taxon>
        <taxon>Viridiplantae</taxon>
        <taxon>Streptophyta</taxon>
        <taxon>Embryophyta</taxon>
        <taxon>Tracheophyta</taxon>
        <taxon>Spermatophyta</taxon>
        <taxon>Magnoliopsida</taxon>
        <taxon>eudicotyledons</taxon>
        <taxon>Gunneridae</taxon>
        <taxon>Pentapetalae</taxon>
        <taxon>asterids</taxon>
        <taxon>campanulids</taxon>
        <taxon>Asterales</taxon>
        <taxon>Asteraceae</taxon>
        <taxon>Cichorioideae</taxon>
        <taxon>Cichorieae</taxon>
        <taxon>Lactucinae</taxon>
        <taxon>Lactuca</taxon>
    </lineage>
</organism>
<name>A0A9R1WS51_LACSA</name>
<dbReference type="Proteomes" id="UP000235145">
    <property type="component" value="Unassembled WGS sequence"/>
</dbReference>
<dbReference type="EMBL" id="NBSK02000001">
    <property type="protein sequence ID" value="KAJ0227802.1"/>
    <property type="molecule type" value="Genomic_DNA"/>
</dbReference>
<sequence>MNIENESIYEASRNKFNDIIVFNGVMCKHEKWALELYCETTHSCPECGMGNEESGGSTKRSEKPTSDGSTVKRPTGRDAAKKRKIKEKGIYLDKEREQKIDEMELMKMQLVHLNTLLQNEQLSLEEENLKCFLMSNFYGN</sequence>
<evidence type="ECO:0000313" key="3">
    <source>
        <dbReference type="Proteomes" id="UP000235145"/>
    </source>
</evidence>
<protein>
    <submittedName>
        <fullName evidence="2">Uncharacterized protein</fullName>
    </submittedName>
</protein>
<evidence type="ECO:0000313" key="2">
    <source>
        <dbReference type="EMBL" id="KAJ0227802.1"/>
    </source>
</evidence>
<keyword evidence="3" id="KW-1185">Reference proteome</keyword>
<gene>
    <name evidence="2" type="ORF">LSAT_V11C100044990</name>
</gene>
<accession>A0A9R1WS51</accession>
<comment type="caution">
    <text evidence="2">The sequence shown here is derived from an EMBL/GenBank/DDBJ whole genome shotgun (WGS) entry which is preliminary data.</text>
</comment>
<proteinExistence type="predicted"/>
<evidence type="ECO:0000256" key="1">
    <source>
        <dbReference type="SAM" id="MobiDB-lite"/>
    </source>
</evidence>
<dbReference type="AlphaFoldDB" id="A0A9R1WS51"/>
<feature type="region of interest" description="Disordered" evidence="1">
    <location>
        <begin position="48"/>
        <end position="83"/>
    </location>
</feature>
<reference evidence="2 3" key="1">
    <citation type="journal article" date="2017" name="Nat. Commun.">
        <title>Genome assembly with in vitro proximity ligation data and whole-genome triplication in lettuce.</title>
        <authorList>
            <person name="Reyes-Chin-Wo S."/>
            <person name="Wang Z."/>
            <person name="Yang X."/>
            <person name="Kozik A."/>
            <person name="Arikit S."/>
            <person name="Song C."/>
            <person name="Xia L."/>
            <person name="Froenicke L."/>
            <person name="Lavelle D.O."/>
            <person name="Truco M.J."/>
            <person name="Xia R."/>
            <person name="Zhu S."/>
            <person name="Xu C."/>
            <person name="Xu H."/>
            <person name="Xu X."/>
            <person name="Cox K."/>
            <person name="Korf I."/>
            <person name="Meyers B.C."/>
            <person name="Michelmore R.W."/>
        </authorList>
    </citation>
    <scope>NUCLEOTIDE SEQUENCE [LARGE SCALE GENOMIC DNA]</scope>
    <source>
        <strain evidence="3">cv. Salinas</strain>
        <tissue evidence="2">Seedlings</tissue>
    </source>
</reference>